<dbReference type="SUPFAM" id="SSF46785">
    <property type="entry name" value="Winged helix' DNA-binding domain"/>
    <property type="match status" value="1"/>
</dbReference>
<dbReference type="EMBL" id="JAINVZ010000012">
    <property type="protein sequence ID" value="MBY8886860.1"/>
    <property type="molecule type" value="Genomic_DNA"/>
</dbReference>
<reference evidence="5 6" key="1">
    <citation type="submission" date="2021-08" db="EMBL/GenBank/DDBJ databases">
        <title>Streptomyces sp. PTM05 isolated from lichen.</title>
        <authorList>
            <person name="Somphong A."/>
            <person name="Phongsopitanun W."/>
            <person name="Tanasupawat S."/>
        </authorList>
    </citation>
    <scope>NUCLEOTIDE SEQUENCE [LARGE SCALE GENOMIC DNA]</scope>
    <source>
        <strain evidence="5 6">Ptm05</strain>
    </source>
</reference>
<name>A0ABS7QWX0_9ACTN</name>
<accession>A0ABS7QWX0</accession>
<sequence>MATREQCAELVQQLGALGAVSRGVGRALPPECPQAAVIVLSLLARYGQMRASDLADRLDVDMSVTSRHVTYLVTRGWIERHPDPQDRRSRLLRLTPLGEAVLRQASDRIAEVFAEFLGDWTDEEVGRLAALMARLRASFDGGGPRAGLRGRPHEG</sequence>
<dbReference type="Proteomes" id="UP001198565">
    <property type="component" value="Unassembled WGS sequence"/>
</dbReference>
<gene>
    <name evidence="5" type="ORF">K7472_18615</name>
</gene>
<keyword evidence="1" id="KW-0805">Transcription regulation</keyword>
<keyword evidence="3" id="KW-0804">Transcription</keyword>
<dbReference type="InterPro" id="IPR023187">
    <property type="entry name" value="Tscrpt_reg_MarR-type_CS"/>
</dbReference>
<comment type="caution">
    <text evidence="5">The sequence shown here is derived from an EMBL/GenBank/DDBJ whole genome shotgun (WGS) entry which is preliminary data.</text>
</comment>
<dbReference type="Pfam" id="PF01047">
    <property type="entry name" value="MarR"/>
    <property type="match status" value="1"/>
</dbReference>
<dbReference type="InterPro" id="IPR036388">
    <property type="entry name" value="WH-like_DNA-bd_sf"/>
</dbReference>
<dbReference type="InterPro" id="IPR000835">
    <property type="entry name" value="HTH_MarR-typ"/>
</dbReference>
<keyword evidence="2" id="KW-0238">DNA-binding</keyword>
<feature type="domain" description="HTH marR-type" evidence="4">
    <location>
        <begin position="1"/>
        <end position="137"/>
    </location>
</feature>
<organism evidence="5 6">
    <name type="scientific">Streptantibioticus parmotrematis</name>
    <dbReference type="NCBI Taxonomy" id="2873249"/>
    <lineage>
        <taxon>Bacteria</taxon>
        <taxon>Bacillati</taxon>
        <taxon>Actinomycetota</taxon>
        <taxon>Actinomycetes</taxon>
        <taxon>Kitasatosporales</taxon>
        <taxon>Streptomycetaceae</taxon>
        <taxon>Streptantibioticus</taxon>
    </lineage>
</organism>
<dbReference type="SMART" id="SM00347">
    <property type="entry name" value="HTH_MARR"/>
    <property type="match status" value="1"/>
</dbReference>
<evidence type="ECO:0000256" key="1">
    <source>
        <dbReference type="ARBA" id="ARBA00023015"/>
    </source>
</evidence>
<dbReference type="Gene3D" id="1.10.10.10">
    <property type="entry name" value="Winged helix-like DNA-binding domain superfamily/Winged helix DNA-binding domain"/>
    <property type="match status" value="1"/>
</dbReference>
<dbReference type="PROSITE" id="PS50995">
    <property type="entry name" value="HTH_MARR_2"/>
    <property type="match status" value="1"/>
</dbReference>
<dbReference type="PANTHER" id="PTHR33164:SF57">
    <property type="entry name" value="MARR-FAMILY TRANSCRIPTIONAL REGULATOR"/>
    <property type="match status" value="1"/>
</dbReference>
<evidence type="ECO:0000256" key="3">
    <source>
        <dbReference type="ARBA" id="ARBA00023163"/>
    </source>
</evidence>
<evidence type="ECO:0000259" key="4">
    <source>
        <dbReference type="PROSITE" id="PS50995"/>
    </source>
</evidence>
<keyword evidence="6" id="KW-1185">Reference proteome</keyword>
<dbReference type="RefSeq" id="WP_222979486.1">
    <property type="nucleotide sequence ID" value="NZ_JAINVZ010000012.1"/>
</dbReference>
<dbReference type="PROSITE" id="PS01117">
    <property type="entry name" value="HTH_MARR_1"/>
    <property type="match status" value="1"/>
</dbReference>
<dbReference type="PRINTS" id="PR00598">
    <property type="entry name" value="HTHMARR"/>
</dbReference>
<evidence type="ECO:0000313" key="6">
    <source>
        <dbReference type="Proteomes" id="UP001198565"/>
    </source>
</evidence>
<dbReference type="InterPro" id="IPR039422">
    <property type="entry name" value="MarR/SlyA-like"/>
</dbReference>
<dbReference type="InterPro" id="IPR036390">
    <property type="entry name" value="WH_DNA-bd_sf"/>
</dbReference>
<proteinExistence type="predicted"/>
<evidence type="ECO:0000256" key="2">
    <source>
        <dbReference type="ARBA" id="ARBA00023125"/>
    </source>
</evidence>
<evidence type="ECO:0000313" key="5">
    <source>
        <dbReference type="EMBL" id="MBY8886860.1"/>
    </source>
</evidence>
<dbReference type="PANTHER" id="PTHR33164">
    <property type="entry name" value="TRANSCRIPTIONAL REGULATOR, MARR FAMILY"/>
    <property type="match status" value="1"/>
</dbReference>
<protein>
    <submittedName>
        <fullName evidence="5">MarR family transcriptional regulator</fullName>
    </submittedName>
</protein>